<evidence type="ECO:0000256" key="2">
    <source>
        <dbReference type="SAM" id="MobiDB-lite"/>
    </source>
</evidence>
<dbReference type="RefSeq" id="XP_009528144.1">
    <property type="nucleotide sequence ID" value="XM_009529849.1"/>
</dbReference>
<dbReference type="InParanoid" id="G4ZNI7"/>
<feature type="compositionally biased region" description="Pro residues" evidence="2">
    <location>
        <begin position="331"/>
        <end position="343"/>
    </location>
</feature>
<feature type="region of interest" description="Disordered" evidence="2">
    <location>
        <begin position="326"/>
        <end position="346"/>
    </location>
</feature>
<dbReference type="Proteomes" id="UP000002640">
    <property type="component" value="Unassembled WGS sequence"/>
</dbReference>
<dbReference type="AlphaFoldDB" id="G4ZNI7"/>
<keyword evidence="1" id="KW-0175">Coiled coil</keyword>
<name>G4ZNI7_PHYSP</name>
<evidence type="ECO:0000313" key="4">
    <source>
        <dbReference type="Proteomes" id="UP000002640"/>
    </source>
</evidence>
<dbReference type="EMBL" id="JH159155">
    <property type="protein sequence ID" value="EGZ14395.1"/>
    <property type="molecule type" value="Genomic_DNA"/>
</dbReference>
<reference evidence="3 4" key="1">
    <citation type="journal article" date="2006" name="Science">
        <title>Phytophthora genome sequences uncover evolutionary origins and mechanisms of pathogenesis.</title>
        <authorList>
            <person name="Tyler B.M."/>
            <person name="Tripathy S."/>
            <person name="Zhang X."/>
            <person name="Dehal P."/>
            <person name="Jiang R.H."/>
            <person name="Aerts A."/>
            <person name="Arredondo F.D."/>
            <person name="Baxter L."/>
            <person name="Bensasson D."/>
            <person name="Beynon J.L."/>
            <person name="Chapman J."/>
            <person name="Damasceno C.M."/>
            <person name="Dorrance A.E."/>
            <person name="Dou D."/>
            <person name="Dickerman A.W."/>
            <person name="Dubchak I.L."/>
            <person name="Garbelotto M."/>
            <person name="Gijzen M."/>
            <person name="Gordon S.G."/>
            <person name="Govers F."/>
            <person name="Grunwald N.J."/>
            <person name="Huang W."/>
            <person name="Ivors K.L."/>
            <person name="Jones R.W."/>
            <person name="Kamoun S."/>
            <person name="Krampis K."/>
            <person name="Lamour K.H."/>
            <person name="Lee M.K."/>
            <person name="McDonald W.H."/>
            <person name="Medina M."/>
            <person name="Meijer H.J."/>
            <person name="Nordberg E.K."/>
            <person name="Maclean D.J."/>
            <person name="Ospina-Giraldo M.D."/>
            <person name="Morris P.F."/>
            <person name="Phuntumart V."/>
            <person name="Putnam N.H."/>
            <person name="Rash S."/>
            <person name="Rose J.K."/>
            <person name="Sakihama Y."/>
            <person name="Salamov A.A."/>
            <person name="Savidor A."/>
            <person name="Scheuring C.F."/>
            <person name="Smith B.M."/>
            <person name="Sobral B.W."/>
            <person name="Terry A."/>
            <person name="Torto-Alalibo T.A."/>
            <person name="Win J."/>
            <person name="Xu Z."/>
            <person name="Zhang H."/>
            <person name="Grigoriev I.V."/>
            <person name="Rokhsar D.S."/>
            <person name="Boore J.L."/>
        </authorList>
    </citation>
    <scope>NUCLEOTIDE SEQUENCE [LARGE SCALE GENOMIC DNA]</scope>
    <source>
        <strain evidence="3 4">P6497</strain>
    </source>
</reference>
<protein>
    <recommendedName>
        <fullName evidence="5">Phospholipase D-like domain-containing protein</fullName>
    </recommendedName>
</protein>
<feature type="coiled-coil region" evidence="1">
    <location>
        <begin position="404"/>
        <end position="431"/>
    </location>
</feature>
<keyword evidence="4" id="KW-1185">Reference proteome</keyword>
<evidence type="ECO:0000256" key="1">
    <source>
        <dbReference type="SAM" id="Coils"/>
    </source>
</evidence>
<feature type="region of interest" description="Disordered" evidence="2">
    <location>
        <begin position="1"/>
        <end position="32"/>
    </location>
</feature>
<evidence type="ECO:0000313" key="3">
    <source>
        <dbReference type="EMBL" id="EGZ14395.1"/>
    </source>
</evidence>
<accession>G4ZNI7</accession>
<sequence length="505" mass="56179">MPSKGKARASTATTKEVEEEQEEKVGHVGRRPHMTDEDVQGVLVAAQVFVYPPDGKKKETAGQIDVPNIADLYDRCSATIRKIIDRKPRIGSGRVPIHDPAVLAQRLRSLPPNLSARQKARRAGVAPSTLARLRDSIEQKLAEATTMWTLTCKAAVRCVKRFILAGIECRYRLCMLHYKLTAIITRTAVITWSGSANLTIAAWIHSDELLVCTEGPCEYEAYKLLYWLWSRGITATLDDLANLVARNPVGSEAGDITIVVSDKELKFVEGEAGKLGLQEWVDGCSNYRRMTRYLDQCAQERELAMLCGQNAVVLAAERPPIRDLDAHGLPMPEPQSPPAPEAPGPFQALQTTAATLERTLGKLKQWSPIYRFWSVQDEVDQLQQDVQDAVDARLHGVSTPQRVLLDEKLRVAEARRQNKELRIKRERREHAILRYLKVRKALDFAEEELDETPTTAGSAGSWWPSGVARCPISGSWRPSACVPLSDQPLAGDRAEQLSDQRVAGD</sequence>
<dbReference type="KEGG" id="psoj:PHYSODRAFT_301470"/>
<evidence type="ECO:0008006" key="5">
    <source>
        <dbReference type="Google" id="ProtNLM"/>
    </source>
</evidence>
<gene>
    <name evidence="3" type="ORF">PHYSODRAFT_301470</name>
</gene>
<dbReference type="GeneID" id="20642018"/>
<proteinExistence type="predicted"/>
<organism evidence="3 4">
    <name type="scientific">Phytophthora sojae (strain P6497)</name>
    <name type="common">Soybean stem and root rot agent</name>
    <name type="synonym">Phytophthora megasperma f. sp. glycines</name>
    <dbReference type="NCBI Taxonomy" id="1094619"/>
    <lineage>
        <taxon>Eukaryota</taxon>
        <taxon>Sar</taxon>
        <taxon>Stramenopiles</taxon>
        <taxon>Oomycota</taxon>
        <taxon>Peronosporomycetes</taxon>
        <taxon>Peronosporales</taxon>
        <taxon>Peronosporaceae</taxon>
        <taxon>Phytophthora</taxon>
    </lineage>
</organism>